<gene>
    <name evidence="1" type="ORF">FAEPRAM212_00071</name>
</gene>
<proteinExistence type="predicted"/>
<dbReference type="AlphaFoldDB" id="A8S645"/>
<organism evidence="1 2">
    <name type="scientific">Faecalibacterium prausnitzii M21/2</name>
    <dbReference type="NCBI Taxonomy" id="411485"/>
    <lineage>
        <taxon>Bacteria</taxon>
        <taxon>Bacillati</taxon>
        <taxon>Bacillota</taxon>
        <taxon>Clostridia</taxon>
        <taxon>Eubacteriales</taxon>
        <taxon>Oscillospiraceae</taxon>
        <taxon>Faecalibacterium</taxon>
    </lineage>
</organism>
<evidence type="ECO:0000313" key="1">
    <source>
        <dbReference type="EMBL" id="EDP23080.1"/>
    </source>
</evidence>
<accession>A8S645</accession>
<evidence type="ECO:0000313" key="2">
    <source>
        <dbReference type="Proteomes" id="UP000005945"/>
    </source>
</evidence>
<sequence length="151" mass="17764">MLQHNGTIRKCQAPQTADKTKNLKHFCFRFLAERWGFEPQNAFDTLHDFQSCALDQLSHLSTSFVLPLGGCPWRSTIIPESRLFVKDFFEKNQTFLKMTKKREKTFCRMDGKHKKPLTYLLNRSILRAESTATGHFAPQWVDIRRMFYDLS</sequence>
<dbReference type="Proteomes" id="UP000005945">
    <property type="component" value="Unassembled WGS sequence"/>
</dbReference>
<comment type="caution">
    <text evidence="1">The sequence shown here is derived from an EMBL/GenBank/DDBJ whole genome shotgun (WGS) entry which is preliminary data.</text>
</comment>
<dbReference type="EMBL" id="ABED02000010">
    <property type="protein sequence ID" value="EDP23080.1"/>
    <property type="molecule type" value="Genomic_DNA"/>
</dbReference>
<dbReference type="HOGENOM" id="CLU_1728664_0_0_9"/>
<protein>
    <submittedName>
        <fullName evidence="1">Uncharacterized protein</fullName>
    </submittedName>
</protein>
<reference evidence="1 2" key="1">
    <citation type="submission" date="2007-09" db="EMBL/GenBank/DDBJ databases">
        <title>Draft genome sequence of Faecalibacterium prausnitzii M21/2.</title>
        <authorList>
            <person name="Sudarsanam P."/>
            <person name="Ley R."/>
            <person name="Guruge J."/>
            <person name="Turnbaugh P.J."/>
            <person name="Mahowald M."/>
            <person name="Liep D."/>
            <person name="Gordon J."/>
        </authorList>
    </citation>
    <scope>NUCLEOTIDE SEQUENCE [LARGE SCALE GENOMIC DNA]</scope>
    <source>
        <strain evidence="1 2">M21/2</strain>
    </source>
</reference>
<reference evidence="1 2" key="2">
    <citation type="submission" date="2007-09" db="EMBL/GenBank/DDBJ databases">
        <authorList>
            <person name="Fulton L."/>
            <person name="Clifton S."/>
            <person name="Fulton B."/>
            <person name="Xu J."/>
            <person name="Minx P."/>
            <person name="Pepin K.H."/>
            <person name="Johnson M."/>
            <person name="Thiruvilangam P."/>
            <person name="Bhonagiri V."/>
            <person name="Nash W.E."/>
            <person name="Mardis E.R."/>
            <person name="Wilson R.K."/>
        </authorList>
    </citation>
    <scope>NUCLEOTIDE SEQUENCE [LARGE SCALE GENOMIC DNA]</scope>
    <source>
        <strain evidence="1 2">M21/2</strain>
    </source>
</reference>
<name>A8S645_9FIRM</name>